<dbReference type="GO" id="GO:0004130">
    <property type="term" value="F:cytochrome-c peroxidase activity"/>
    <property type="evidence" value="ECO:0007669"/>
    <property type="project" value="TreeGrafter"/>
</dbReference>
<evidence type="ECO:0000256" key="6">
    <source>
        <dbReference type="ARBA" id="ARBA00023002"/>
    </source>
</evidence>
<keyword evidence="5" id="KW-0574">Periplasm</keyword>
<name>A0A235CKL4_9GAMM</name>
<dbReference type="InterPro" id="IPR009056">
    <property type="entry name" value="Cyt_c-like_dom"/>
</dbReference>
<feature type="binding site" description="covalent" evidence="8">
    <location>
        <position position="92"/>
    </location>
    <ligand>
        <name>heme c</name>
        <dbReference type="ChEBI" id="CHEBI:61717"/>
        <label>1</label>
    </ligand>
</feature>
<feature type="signal peptide" evidence="10">
    <location>
        <begin position="1"/>
        <end position="25"/>
    </location>
</feature>
<keyword evidence="15" id="KW-1185">Reference proteome</keyword>
<dbReference type="GO" id="GO:0042597">
    <property type="term" value="C:periplasmic space"/>
    <property type="evidence" value="ECO:0007669"/>
    <property type="project" value="UniProtKB-SubCell"/>
</dbReference>
<keyword evidence="12" id="KW-0575">Peroxidase</keyword>
<evidence type="ECO:0000256" key="5">
    <source>
        <dbReference type="ARBA" id="ARBA00022764"/>
    </source>
</evidence>
<keyword evidence="3 9" id="KW-0479">Metal-binding</keyword>
<dbReference type="PANTHER" id="PTHR30600:SF10">
    <property type="entry name" value="BLL6722 PROTEIN"/>
    <property type="match status" value="1"/>
</dbReference>
<evidence type="ECO:0000313" key="13">
    <source>
        <dbReference type="EMBL" id="TDW59861.1"/>
    </source>
</evidence>
<dbReference type="Proteomes" id="UP000243640">
    <property type="component" value="Unassembled WGS sequence"/>
</dbReference>
<feature type="binding site" description="axial binding residue" evidence="9">
    <location>
        <position position="93"/>
    </location>
    <ligand>
        <name>heme c</name>
        <dbReference type="ChEBI" id="CHEBI:61717"/>
        <label>1</label>
    </ligand>
    <ligandPart>
        <name>Fe</name>
        <dbReference type="ChEBI" id="CHEBI:18248"/>
    </ligandPart>
</feature>
<dbReference type="GO" id="GO:0046872">
    <property type="term" value="F:metal ion binding"/>
    <property type="evidence" value="ECO:0007669"/>
    <property type="project" value="UniProtKB-KW"/>
</dbReference>
<dbReference type="GO" id="GO:0020037">
    <property type="term" value="F:heme binding"/>
    <property type="evidence" value="ECO:0007669"/>
    <property type="project" value="InterPro"/>
</dbReference>
<feature type="binding site" description="covalent" evidence="8">
    <location>
        <position position="237"/>
    </location>
    <ligand>
        <name>heme c</name>
        <dbReference type="ChEBI" id="CHEBI:61717"/>
        <label>2</label>
    </ligand>
</feature>
<comment type="subcellular location">
    <subcellularLocation>
        <location evidence="1">Periplasm</location>
    </subcellularLocation>
</comment>
<feature type="binding site" description="covalent" evidence="8">
    <location>
        <position position="234"/>
    </location>
    <ligand>
        <name>heme c</name>
        <dbReference type="ChEBI" id="CHEBI:61717"/>
        <label>2</label>
    </ligand>
</feature>
<evidence type="ECO:0000256" key="10">
    <source>
        <dbReference type="SAM" id="SignalP"/>
    </source>
</evidence>
<dbReference type="InterPro" id="IPR051395">
    <property type="entry name" value="Cytochrome_c_Peroxidase/MauG"/>
</dbReference>
<feature type="binding site" description="axial binding residue" evidence="9">
    <location>
        <position position="109"/>
    </location>
    <ligand>
        <name>heme c</name>
        <dbReference type="ChEBI" id="CHEBI:61717"/>
        <label>1</label>
    </ligand>
    <ligandPart>
        <name>Fe</name>
        <dbReference type="ChEBI" id="CHEBI:18248"/>
    </ligandPart>
</feature>
<dbReference type="PIRSF" id="PIRSF000294">
    <property type="entry name" value="Cytochrome-c_peroxidase"/>
    <property type="match status" value="1"/>
</dbReference>
<feature type="binding site" description="covalent" evidence="8">
    <location>
        <position position="89"/>
    </location>
    <ligand>
        <name>heme c</name>
        <dbReference type="ChEBI" id="CHEBI:61717"/>
        <label>1</label>
    </ligand>
</feature>
<evidence type="ECO:0000256" key="3">
    <source>
        <dbReference type="ARBA" id="ARBA00022723"/>
    </source>
</evidence>
<protein>
    <submittedName>
        <fullName evidence="12 13">Cytochrome-c peroxidase</fullName>
    </submittedName>
</protein>
<evidence type="ECO:0000313" key="14">
    <source>
        <dbReference type="Proteomes" id="UP000243640"/>
    </source>
</evidence>
<keyword evidence="4 10" id="KW-0732">Signal</keyword>
<dbReference type="SUPFAM" id="SSF46626">
    <property type="entry name" value="Cytochrome c"/>
    <property type="match status" value="2"/>
</dbReference>
<dbReference type="InterPro" id="IPR004852">
    <property type="entry name" value="Di-haem_cyt_c_peroxidsae"/>
</dbReference>
<dbReference type="Pfam" id="PF03150">
    <property type="entry name" value="CCP_MauG"/>
    <property type="match status" value="1"/>
</dbReference>
<proteinExistence type="predicted"/>
<reference evidence="13 15" key="2">
    <citation type="submission" date="2019-03" db="EMBL/GenBank/DDBJ databases">
        <title>Genomic Encyclopedia of Archaeal and Bacterial Type Strains, Phase II (KMG-II): from individual species to whole genera.</title>
        <authorList>
            <person name="Goeker M."/>
        </authorList>
    </citation>
    <scope>NUCLEOTIDE SEQUENCE [LARGE SCALE GENOMIC DNA]</scope>
    <source>
        <strain evidence="13 15">DSM 15594</strain>
    </source>
</reference>
<reference evidence="12 14" key="1">
    <citation type="submission" date="2017-08" db="EMBL/GenBank/DDBJ databases">
        <title>Draft Genome Sequence of the Marine Bacterium Oceanimonas baumannii ATCC 700832.</title>
        <authorList>
            <person name="Mcclelland W.D."/>
            <person name="Brennan M.A."/>
            <person name="Trachtenberg A.M."/>
            <person name="Maclea K.S."/>
        </authorList>
    </citation>
    <scope>NUCLEOTIDE SEQUENCE [LARGE SCALE GENOMIC DNA]</scope>
    <source>
        <strain evidence="12 14">ATCC 700832</strain>
    </source>
</reference>
<gene>
    <name evidence="12" type="ORF">B6S09_07775</name>
    <name evidence="13" type="ORF">LY04_01504</name>
</gene>
<keyword evidence="2 8" id="KW-0349">Heme</keyword>
<comment type="caution">
    <text evidence="12">The sequence shown here is derived from an EMBL/GenBank/DDBJ whole genome shotgun (WGS) entry which is preliminary data.</text>
</comment>
<dbReference type="PANTHER" id="PTHR30600">
    <property type="entry name" value="CYTOCHROME C PEROXIDASE-RELATED"/>
    <property type="match status" value="1"/>
</dbReference>
<dbReference type="OrthoDB" id="9805202at2"/>
<dbReference type="AlphaFoldDB" id="A0A235CKL4"/>
<dbReference type="GO" id="GO:0009055">
    <property type="term" value="F:electron transfer activity"/>
    <property type="evidence" value="ECO:0007669"/>
    <property type="project" value="InterPro"/>
</dbReference>
<sequence>MPSITCFLAVLLSASILLASGVVHADISPEQYRQPPALWPAMNHSNPSAKELAPLPGLPRVSWHTPRTERLGYQLFFDPRLSGSGQIACASCHDPDLGWADGRQVAIGHNRQAGIRNTMSILNSAYFKHLFWDGRAKGLIDQALDPISNPLEMNASLPEVLDRLNAIPGYQQAFAKAFNSERINADHLAMALAAFERSIVSRPNRLDRFINGNYQALTDQQIKGLHLFRTKAGCISCHSGALYSDGDFHHTGLSYYGRKYQDTGLEQVTGRAEDRGKFRTPSLRDLAYTGPWMHNGLFPSIRGILNMYNAGMIGNTRLPPGLPPLSVHIKPLHLSSAELDALEAFLSALNQQPYRRPLPKLPDYLSISSWK</sequence>
<evidence type="ECO:0000256" key="4">
    <source>
        <dbReference type="ARBA" id="ARBA00022729"/>
    </source>
</evidence>
<dbReference type="EMBL" id="NQJF01000005">
    <property type="protein sequence ID" value="OYD25080.1"/>
    <property type="molecule type" value="Genomic_DNA"/>
</dbReference>
<evidence type="ECO:0000256" key="1">
    <source>
        <dbReference type="ARBA" id="ARBA00004418"/>
    </source>
</evidence>
<evidence type="ECO:0000256" key="9">
    <source>
        <dbReference type="PIRSR" id="PIRSR000294-2"/>
    </source>
</evidence>
<dbReference type="RefSeq" id="WP_094277928.1">
    <property type="nucleotide sequence ID" value="NZ_JBLWZI010000001.1"/>
</dbReference>
<accession>A0A235CKL4</accession>
<evidence type="ECO:0000256" key="8">
    <source>
        <dbReference type="PIRSR" id="PIRSR000294-1"/>
    </source>
</evidence>
<dbReference type="InterPro" id="IPR036909">
    <property type="entry name" value="Cyt_c-like_dom_sf"/>
</dbReference>
<evidence type="ECO:0000259" key="11">
    <source>
        <dbReference type="PROSITE" id="PS51007"/>
    </source>
</evidence>
<organism evidence="12 14">
    <name type="scientific">Oceanimonas baumannii</name>
    <dbReference type="NCBI Taxonomy" id="129578"/>
    <lineage>
        <taxon>Bacteria</taxon>
        <taxon>Pseudomonadati</taxon>
        <taxon>Pseudomonadota</taxon>
        <taxon>Gammaproteobacteria</taxon>
        <taxon>Aeromonadales</taxon>
        <taxon>Aeromonadaceae</taxon>
        <taxon>Oceanimonas</taxon>
    </lineage>
</organism>
<feature type="domain" description="Cytochrome c" evidence="11">
    <location>
        <begin position="219"/>
        <end position="350"/>
    </location>
</feature>
<comment type="cofactor">
    <cofactor evidence="8">
        <name>heme</name>
        <dbReference type="ChEBI" id="CHEBI:30413"/>
    </cofactor>
    <text evidence="8">Binds 2 heme groups.</text>
</comment>
<keyword evidence="6" id="KW-0560">Oxidoreductase</keyword>
<dbReference type="Proteomes" id="UP000295058">
    <property type="component" value="Unassembled WGS sequence"/>
</dbReference>
<comment type="PTM">
    <text evidence="8">Binds 2 heme groups per subunit.</text>
</comment>
<keyword evidence="7 9" id="KW-0408">Iron</keyword>
<dbReference type="EMBL" id="SODO01000004">
    <property type="protein sequence ID" value="TDW59861.1"/>
    <property type="molecule type" value="Genomic_DNA"/>
</dbReference>
<evidence type="ECO:0000256" key="7">
    <source>
        <dbReference type="ARBA" id="ARBA00023004"/>
    </source>
</evidence>
<feature type="binding site" description="axial binding residue" evidence="9">
    <location>
        <position position="238"/>
    </location>
    <ligand>
        <name>heme c</name>
        <dbReference type="ChEBI" id="CHEBI:61717"/>
        <label>2</label>
    </ligand>
    <ligandPart>
        <name>Fe</name>
        <dbReference type="ChEBI" id="CHEBI:18248"/>
    </ligandPart>
</feature>
<evidence type="ECO:0000313" key="15">
    <source>
        <dbReference type="Proteomes" id="UP000295058"/>
    </source>
</evidence>
<feature type="chain" id="PRO_5012466643" evidence="10">
    <location>
        <begin position="26"/>
        <end position="371"/>
    </location>
</feature>
<evidence type="ECO:0000256" key="2">
    <source>
        <dbReference type="ARBA" id="ARBA00022617"/>
    </source>
</evidence>
<dbReference type="Gene3D" id="1.10.760.10">
    <property type="entry name" value="Cytochrome c-like domain"/>
    <property type="match status" value="2"/>
</dbReference>
<dbReference type="InterPro" id="IPR026259">
    <property type="entry name" value="MauG/Cytc_peroxidase"/>
</dbReference>
<evidence type="ECO:0000313" key="12">
    <source>
        <dbReference type="EMBL" id="OYD25080.1"/>
    </source>
</evidence>
<dbReference type="PROSITE" id="PS51007">
    <property type="entry name" value="CYTC"/>
    <property type="match status" value="1"/>
</dbReference>